<keyword evidence="5" id="KW-1185">Reference proteome</keyword>
<dbReference type="GO" id="GO:0005524">
    <property type="term" value="F:ATP binding"/>
    <property type="evidence" value="ECO:0007669"/>
    <property type="project" value="UniProtKB-KW"/>
</dbReference>
<gene>
    <name evidence="4" type="ORF">DICVIV_14336</name>
</gene>
<reference evidence="4 5" key="1">
    <citation type="submission" date="2013-11" db="EMBL/GenBank/DDBJ databases">
        <title>Draft genome of the bovine lungworm Dictyocaulus viviparus.</title>
        <authorList>
            <person name="Mitreva M."/>
        </authorList>
    </citation>
    <scope>NUCLEOTIDE SEQUENCE [LARGE SCALE GENOMIC DNA]</scope>
    <source>
        <strain evidence="4 5">HannoverDv2000</strain>
    </source>
</reference>
<keyword evidence="3" id="KW-0175">Coiled coil</keyword>
<evidence type="ECO:0000256" key="1">
    <source>
        <dbReference type="ARBA" id="ARBA00022741"/>
    </source>
</evidence>
<dbReference type="OrthoDB" id="3176171at2759"/>
<name>A0A0D8XBD6_DICVI</name>
<evidence type="ECO:0000313" key="4">
    <source>
        <dbReference type="EMBL" id="KJH39776.1"/>
    </source>
</evidence>
<feature type="coiled-coil region" evidence="3">
    <location>
        <begin position="29"/>
        <end position="56"/>
    </location>
</feature>
<reference evidence="5" key="2">
    <citation type="journal article" date="2016" name="Sci. Rep.">
        <title>Dictyocaulus viviparus genome, variome and transcriptome elucidate lungworm biology and support future intervention.</title>
        <authorList>
            <person name="McNulty S.N."/>
            <person name="Strube C."/>
            <person name="Rosa B.A."/>
            <person name="Martin J.C."/>
            <person name="Tyagi R."/>
            <person name="Choi Y.J."/>
            <person name="Wang Q."/>
            <person name="Hallsworth Pepin K."/>
            <person name="Zhang X."/>
            <person name="Ozersky P."/>
            <person name="Wilson R.K."/>
            <person name="Sternberg P.W."/>
            <person name="Gasser R.B."/>
            <person name="Mitreva M."/>
        </authorList>
    </citation>
    <scope>NUCLEOTIDE SEQUENCE [LARGE SCALE GENOMIC DNA]</scope>
    <source>
        <strain evidence="5">HannoverDv2000</strain>
    </source>
</reference>
<feature type="non-terminal residue" evidence="4">
    <location>
        <position position="124"/>
    </location>
</feature>
<evidence type="ECO:0000256" key="3">
    <source>
        <dbReference type="SAM" id="Coils"/>
    </source>
</evidence>
<dbReference type="Proteomes" id="UP000053766">
    <property type="component" value="Unassembled WGS sequence"/>
</dbReference>
<evidence type="ECO:0000313" key="5">
    <source>
        <dbReference type="Proteomes" id="UP000053766"/>
    </source>
</evidence>
<evidence type="ECO:0000256" key="2">
    <source>
        <dbReference type="ARBA" id="ARBA00022840"/>
    </source>
</evidence>
<dbReference type="AlphaFoldDB" id="A0A0D8XBD6"/>
<proteinExistence type="predicted"/>
<dbReference type="STRING" id="29172.A0A0D8XBD6"/>
<dbReference type="EMBL" id="KN720693">
    <property type="protein sequence ID" value="KJH39776.1"/>
    <property type="molecule type" value="Genomic_DNA"/>
</dbReference>
<dbReference type="InterPro" id="IPR036961">
    <property type="entry name" value="Kinesin_motor_dom_sf"/>
</dbReference>
<keyword evidence="2" id="KW-0067">ATP-binding</keyword>
<dbReference type="Gene3D" id="3.40.850.10">
    <property type="entry name" value="Kinesin motor domain"/>
    <property type="match status" value="1"/>
</dbReference>
<protein>
    <recommendedName>
        <fullName evidence="6">Kinesin motor domain-containing protein</fullName>
    </recommendedName>
</protein>
<keyword evidence="1" id="KW-0547">Nucleotide-binding</keyword>
<accession>A0A0D8XBD6</accession>
<sequence>MLEDLGVYHETFYLEAESVRMKNESVGRLRNIECLLSDLSRKRDELREKDEEIRLAHETVVDLKGQIRVVVRVRPLIDKELETHVNHLSYPGISSIKLVLSAWIQCFNNSIWADRQLKNVHDEM</sequence>
<evidence type="ECO:0008006" key="6">
    <source>
        <dbReference type="Google" id="ProtNLM"/>
    </source>
</evidence>
<organism evidence="4 5">
    <name type="scientific">Dictyocaulus viviparus</name>
    <name type="common">Bovine lungworm</name>
    <dbReference type="NCBI Taxonomy" id="29172"/>
    <lineage>
        <taxon>Eukaryota</taxon>
        <taxon>Metazoa</taxon>
        <taxon>Ecdysozoa</taxon>
        <taxon>Nematoda</taxon>
        <taxon>Chromadorea</taxon>
        <taxon>Rhabditida</taxon>
        <taxon>Rhabditina</taxon>
        <taxon>Rhabditomorpha</taxon>
        <taxon>Strongyloidea</taxon>
        <taxon>Metastrongylidae</taxon>
        <taxon>Dictyocaulus</taxon>
    </lineage>
</organism>